<dbReference type="Proteomes" id="UP000694872">
    <property type="component" value="Unplaced"/>
</dbReference>
<dbReference type="KEGG" id="pxu:106120580"/>
<dbReference type="AlphaFoldDB" id="A0AAJ6ZF89"/>
<proteinExistence type="predicted"/>
<keyword evidence="2" id="KW-0732">Signal</keyword>
<evidence type="ECO:0000256" key="2">
    <source>
        <dbReference type="SAM" id="SignalP"/>
    </source>
</evidence>
<feature type="compositionally biased region" description="Basic and acidic residues" evidence="1">
    <location>
        <begin position="73"/>
        <end position="88"/>
    </location>
</feature>
<feature type="compositionally biased region" description="Low complexity" evidence="1">
    <location>
        <begin position="61"/>
        <end position="70"/>
    </location>
</feature>
<feature type="signal peptide" evidence="2">
    <location>
        <begin position="1"/>
        <end position="19"/>
    </location>
</feature>
<dbReference type="GeneID" id="106120580"/>
<dbReference type="RefSeq" id="XP_013171386.1">
    <property type="nucleotide sequence ID" value="XM_013315932.1"/>
</dbReference>
<feature type="region of interest" description="Disordered" evidence="1">
    <location>
        <begin position="61"/>
        <end position="88"/>
    </location>
</feature>
<evidence type="ECO:0000313" key="3">
    <source>
        <dbReference type="RefSeq" id="XP_013171386.1"/>
    </source>
</evidence>
<evidence type="ECO:0000256" key="1">
    <source>
        <dbReference type="SAM" id="MobiDB-lite"/>
    </source>
</evidence>
<sequence length="157" mass="17482">MIVFHLLLVAFSAAQETHIDSNDITDVKPDMSFELEDLDDYSNGPNYPWLEYLIKLSQSNYNNDDSSSSSEEMSFKHARSDPEANAEKNLDFANDYDDNILEAPTSRMVSLLELFGHFLNGKKKLLNGINEGVLGGKTFLDGIQEITKGLGDLLATT</sequence>
<name>A0AAJ6ZF89_PAPXU</name>
<gene>
    <name evidence="3" type="primary">LOC106120580</name>
</gene>
<protein>
    <submittedName>
        <fullName evidence="3">Uncharacterized protein LOC106120580</fullName>
    </submittedName>
</protein>
<organism evidence="3">
    <name type="scientific">Papilio xuthus</name>
    <name type="common">Asian swallowtail butterfly</name>
    <dbReference type="NCBI Taxonomy" id="66420"/>
    <lineage>
        <taxon>Eukaryota</taxon>
        <taxon>Metazoa</taxon>
        <taxon>Ecdysozoa</taxon>
        <taxon>Arthropoda</taxon>
        <taxon>Hexapoda</taxon>
        <taxon>Insecta</taxon>
        <taxon>Pterygota</taxon>
        <taxon>Neoptera</taxon>
        <taxon>Endopterygota</taxon>
        <taxon>Lepidoptera</taxon>
        <taxon>Glossata</taxon>
        <taxon>Ditrysia</taxon>
        <taxon>Papilionoidea</taxon>
        <taxon>Papilionidae</taxon>
        <taxon>Papilioninae</taxon>
        <taxon>Papilio</taxon>
    </lineage>
</organism>
<reference evidence="3" key="1">
    <citation type="submission" date="2025-08" db="UniProtKB">
        <authorList>
            <consortium name="RefSeq"/>
        </authorList>
    </citation>
    <scope>IDENTIFICATION</scope>
</reference>
<feature type="chain" id="PRO_5042481324" evidence="2">
    <location>
        <begin position="20"/>
        <end position="157"/>
    </location>
</feature>
<accession>A0AAJ6ZF89</accession>